<proteinExistence type="predicted"/>
<dbReference type="EMBL" id="BAAAHQ010000009">
    <property type="protein sequence ID" value="GAA0923406.1"/>
    <property type="molecule type" value="Genomic_DNA"/>
</dbReference>
<accession>A0ABN1P661</accession>
<comment type="caution">
    <text evidence="1">The sequence shown here is derived from an EMBL/GenBank/DDBJ whole genome shotgun (WGS) entry which is preliminary data.</text>
</comment>
<dbReference type="RefSeq" id="WP_343949798.1">
    <property type="nucleotide sequence ID" value="NZ_BAAAHQ010000009.1"/>
</dbReference>
<evidence type="ECO:0000313" key="1">
    <source>
        <dbReference type="EMBL" id="GAA0923406.1"/>
    </source>
</evidence>
<keyword evidence="2" id="KW-1185">Reference proteome</keyword>
<evidence type="ECO:0000313" key="2">
    <source>
        <dbReference type="Proteomes" id="UP001501578"/>
    </source>
</evidence>
<sequence length="55" mass="6020">MLDELLRVYVTMMDFATSPVALVILGLAGASLGAKAAETIPFTRRIIERRAAQRD</sequence>
<organism evidence="1 2">
    <name type="scientific">Nonomuraea longicatena</name>
    <dbReference type="NCBI Taxonomy" id="83682"/>
    <lineage>
        <taxon>Bacteria</taxon>
        <taxon>Bacillati</taxon>
        <taxon>Actinomycetota</taxon>
        <taxon>Actinomycetes</taxon>
        <taxon>Streptosporangiales</taxon>
        <taxon>Streptosporangiaceae</taxon>
        <taxon>Nonomuraea</taxon>
    </lineage>
</organism>
<name>A0ABN1P661_9ACTN</name>
<gene>
    <name evidence="1" type="ORF">GCM10009560_23320</name>
</gene>
<reference evidence="1 2" key="1">
    <citation type="journal article" date="2019" name="Int. J. Syst. Evol. Microbiol.">
        <title>The Global Catalogue of Microorganisms (GCM) 10K type strain sequencing project: providing services to taxonomists for standard genome sequencing and annotation.</title>
        <authorList>
            <consortium name="The Broad Institute Genomics Platform"/>
            <consortium name="The Broad Institute Genome Sequencing Center for Infectious Disease"/>
            <person name="Wu L."/>
            <person name="Ma J."/>
        </authorList>
    </citation>
    <scope>NUCLEOTIDE SEQUENCE [LARGE SCALE GENOMIC DNA]</scope>
    <source>
        <strain evidence="1 2">JCM 11136</strain>
    </source>
</reference>
<dbReference type="Proteomes" id="UP001501578">
    <property type="component" value="Unassembled WGS sequence"/>
</dbReference>
<protein>
    <submittedName>
        <fullName evidence="1">Uncharacterized protein</fullName>
    </submittedName>
</protein>